<keyword evidence="2" id="KW-1185">Reference proteome</keyword>
<evidence type="ECO:0000313" key="2">
    <source>
        <dbReference type="Proteomes" id="UP000077701"/>
    </source>
</evidence>
<dbReference type="RefSeq" id="WP_068903561.1">
    <property type="nucleotide sequence ID" value="NZ_BDCX01000020.1"/>
</dbReference>
<organism evidence="1 2">
    <name type="scientific">Planomonospora sphaerica</name>
    <dbReference type="NCBI Taxonomy" id="161355"/>
    <lineage>
        <taxon>Bacteria</taxon>
        <taxon>Bacillati</taxon>
        <taxon>Actinomycetota</taxon>
        <taxon>Actinomycetes</taxon>
        <taxon>Streptosporangiales</taxon>
        <taxon>Streptosporangiaceae</taxon>
        <taxon>Planomonospora</taxon>
    </lineage>
</organism>
<gene>
    <name evidence="1" type="ORF">PS9374_06580</name>
</gene>
<comment type="caution">
    <text evidence="1">The sequence shown here is derived from an EMBL/GenBank/DDBJ whole genome shotgun (WGS) entry which is preliminary data.</text>
</comment>
<dbReference type="OrthoDB" id="3296614at2"/>
<accession>A0A171DPA9</accession>
<reference evidence="2" key="2">
    <citation type="submission" date="2016-04" db="EMBL/GenBank/DDBJ databases">
        <title>Planomonospora sphaerica JCM9374 whole genome shotgun sequence.</title>
        <authorList>
            <person name="Suzuki T."/>
            <person name="Dohra H."/>
            <person name="Kodani S."/>
        </authorList>
    </citation>
    <scope>NUCLEOTIDE SEQUENCE [LARGE SCALE GENOMIC DNA]</scope>
    <source>
        <strain evidence="2">JCM 9374</strain>
    </source>
</reference>
<proteinExistence type="predicted"/>
<reference evidence="1 2" key="1">
    <citation type="journal article" date="2016" name="Genome Announc.">
        <title>Draft Genome Sequence of Planomonospora sphaerica JCM9374, a Rare Actinomycete.</title>
        <authorList>
            <person name="Dohra H."/>
            <person name="Suzuki T."/>
            <person name="Inoue Y."/>
            <person name="Kodani S."/>
        </authorList>
    </citation>
    <scope>NUCLEOTIDE SEQUENCE [LARGE SCALE GENOMIC DNA]</scope>
    <source>
        <strain evidence="1 2">JCM 9374</strain>
    </source>
</reference>
<dbReference type="Proteomes" id="UP000077701">
    <property type="component" value="Unassembled WGS sequence"/>
</dbReference>
<evidence type="ECO:0000313" key="1">
    <source>
        <dbReference type="EMBL" id="GAT70892.1"/>
    </source>
</evidence>
<protein>
    <submittedName>
        <fullName evidence="1">Transcriptional regulator</fullName>
    </submittedName>
</protein>
<sequence length="106" mass="12524">MDRALNYANIRPYAVPRALEELTGPADGIVMLPGWLDWSPRRSYDLSDPTALRVMYEQVIQEGREQDLKAYLNIDLLVRIWPDLILPVRVRRLWESRFTWLRDQVA</sequence>
<dbReference type="STRING" id="161355.PS9374_06580"/>
<dbReference type="AlphaFoldDB" id="A0A171DPA9"/>
<name>A0A171DPA9_9ACTN</name>
<dbReference type="EMBL" id="BDCX01000020">
    <property type="protein sequence ID" value="GAT70892.1"/>
    <property type="molecule type" value="Genomic_DNA"/>
</dbReference>